<evidence type="ECO:0000313" key="1">
    <source>
        <dbReference type="EMBL" id="AWV34776.1"/>
    </source>
</evidence>
<accession>A0AAD0KLP1</accession>
<name>A0AAD0KLP1_9BACL</name>
<gene>
    <name evidence="1" type="ORF">CD191_20295</name>
</gene>
<dbReference type="InterPro" id="IPR036412">
    <property type="entry name" value="HAD-like_sf"/>
</dbReference>
<protein>
    <recommendedName>
        <fullName evidence="3">HAD family hydrolase</fullName>
    </recommendedName>
</protein>
<organism evidence="1 2">
    <name type="scientific">Paenibacillus odorifer</name>
    <dbReference type="NCBI Taxonomy" id="189426"/>
    <lineage>
        <taxon>Bacteria</taxon>
        <taxon>Bacillati</taxon>
        <taxon>Bacillota</taxon>
        <taxon>Bacilli</taxon>
        <taxon>Bacillales</taxon>
        <taxon>Paenibacillaceae</taxon>
        <taxon>Paenibacillus</taxon>
    </lineage>
</organism>
<evidence type="ECO:0000313" key="2">
    <source>
        <dbReference type="Proteomes" id="UP000249163"/>
    </source>
</evidence>
<sequence length="62" mass="6987">MSAEEAIFVGDHPMNDLQASRNAGLQDIWKRNEHIPLQVDVDGVIDNCGDLWKLIRSLSKII</sequence>
<dbReference type="Proteomes" id="UP000249163">
    <property type="component" value="Chromosome"/>
</dbReference>
<evidence type="ECO:0008006" key="3">
    <source>
        <dbReference type="Google" id="ProtNLM"/>
    </source>
</evidence>
<dbReference type="EMBL" id="CP021965">
    <property type="protein sequence ID" value="AWV34776.1"/>
    <property type="molecule type" value="Genomic_DNA"/>
</dbReference>
<dbReference type="SUPFAM" id="SSF56784">
    <property type="entry name" value="HAD-like"/>
    <property type="match status" value="1"/>
</dbReference>
<proteinExistence type="predicted"/>
<reference evidence="1 2" key="1">
    <citation type="submission" date="2017-06" db="EMBL/GenBank/DDBJ databases">
        <title>Complete genome sequence of Paenibacillus odorifer CBA7130.</title>
        <authorList>
            <person name="Nam Y.-D."/>
            <person name="Kang J."/>
            <person name="Chung W.-H."/>
        </authorList>
    </citation>
    <scope>NUCLEOTIDE SEQUENCE [LARGE SCALE GENOMIC DNA]</scope>
    <source>
        <strain evidence="1 2">CBA7130</strain>
    </source>
</reference>
<dbReference type="Gene3D" id="3.40.50.1000">
    <property type="entry name" value="HAD superfamily/HAD-like"/>
    <property type="match status" value="1"/>
</dbReference>
<dbReference type="AlphaFoldDB" id="A0AAD0KLP1"/>
<dbReference type="InterPro" id="IPR023214">
    <property type="entry name" value="HAD_sf"/>
</dbReference>